<feature type="compositionally biased region" description="Pro residues" evidence="1">
    <location>
        <begin position="216"/>
        <end position="246"/>
    </location>
</feature>
<comment type="caution">
    <text evidence="2">The sequence shown here is derived from an EMBL/GenBank/DDBJ whole genome shotgun (WGS) entry which is preliminary data.</text>
</comment>
<dbReference type="AlphaFoldDB" id="A0A699GRQ7"/>
<organism evidence="2">
    <name type="scientific">Tanacetum cinerariifolium</name>
    <name type="common">Dalmatian daisy</name>
    <name type="synonym">Chrysanthemum cinerariifolium</name>
    <dbReference type="NCBI Taxonomy" id="118510"/>
    <lineage>
        <taxon>Eukaryota</taxon>
        <taxon>Viridiplantae</taxon>
        <taxon>Streptophyta</taxon>
        <taxon>Embryophyta</taxon>
        <taxon>Tracheophyta</taxon>
        <taxon>Spermatophyta</taxon>
        <taxon>Magnoliopsida</taxon>
        <taxon>eudicotyledons</taxon>
        <taxon>Gunneridae</taxon>
        <taxon>Pentapetalae</taxon>
        <taxon>asterids</taxon>
        <taxon>campanulids</taxon>
        <taxon>Asterales</taxon>
        <taxon>Asteraceae</taxon>
        <taxon>Asteroideae</taxon>
        <taxon>Anthemideae</taxon>
        <taxon>Anthemidinae</taxon>
        <taxon>Tanacetum</taxon>
    </lineage>
</organism>
<feature type="region of interest" description="Disordered" evidence="1">
    <location>
        <begin position="871"/>
        <end position="917"/>
    </location>
</feature>
<feature type="compositionally biased region" description="Acidic residues" evidence="1">
    <location>
        <begin position="202"/>
        <end position="211"/>
    </location>
</feature>
<dbReference type="EMBL" id="BKCJ010046390">
    <property type="protein sequence ID" value="GEW13446.1"/>
    <property type="molecule type" value="Genomic_DNA"/>
</dbReference>
<proteinExistence type="predicted"/>
<accession>A0A699GRQ7</accession>
<evidence type="ECO:0000313" key="2">
    <source>
        <dbReference type="EMBL" id="GEW13446.1"/>
    </source>
</evidence>
<feature type="compositionally biased region" description="Basic residues" evidence="1">
    <location>
        <begin position="886"/>
        <end position="899"/>
    </location>
</feature>
<feature type="region of interest" description="Disordered" evidence="1">
    <location>
        <begin position="199"/>
        <end position="252"/>
    </location>
</feature>
<evidence type="ECO:0008006" key="3">
    <source>
        <dbReference type="Google" id="ProtNLM"/>
    </source>
</evidence>
<feature type="region of interest" description="Disordered" evidence="1">
    <location>
        <begin position="760"/>
        <end position="799"/>
    </location>
</feature>
<gene>
    <name evidence="2" type="ORF">Tci_185422</name>
</gene>
<sequence>MANLTFADTHNMVAYLSKSDASARFDLIVDFFNAQMIQYALIVNPAIYVSCIKQFWATTSIKKVTDVVKLQAFIDRKKLVVTEDIIRQDLQLDDADGVDCLPTEEIFTELARMGYEKPPPKLTFYKAMVRNVDSPSKFLMYPRFLQVLISNQVDDLSSHTTKYTSPALTQKGFANMRRIGKGFLEVETPLFATMLVQPQAAAEEEEDEADEVPAALTPPSPTHEPTPPLQEPITSPPQAQPAPSSSPPQEQLTTTFTSDMTLLNTLLETCTTLSHKVAALEQDKVAQALEIYKLKRRVKRLEKKRRSKHSNFKRLRKVGRKEDDNAAIKEVNAAEPTMFNDEEVTMTMAQTLIKMKAEKARLLDEQMAKRLHDEEVEQAAAREKQENDDLEKAKVLQQQYDQKQENIDWNVVAEQMQEKPFDNIRKYQSLKRKPISVAQARKNMIVYLMNMAGYKMTHFKGMTYDQKRVAKEKLLQESFKKLRAEVEVSVSEFKVEALQVKYPLIDREIHSEGSRSYWKIIRVGGITQAYQSFEDMLKDFDKEDLDALWRLVKERFSTTVPTVDKEKALWVELKRLFEPDYLQQLEGMTYMLAEKDYPLSNGVMTLMLSARLQVEEDSEMERDLVIKIFIKASQPKRKSLDTSSKQNDTAAKETEGITLRKPPYSSGSKLYSVTHLPKSKVLPKVGESNALSKPITSNSTPSSRESIVVNNERVIAPGIFRINPFIASKVDNFVPNKHVKANVRTKPITVAQPHVITKNDVNSKINGFSPKDVKSTTRTRRPQPRNNPKSDKVPFKSKSSCLSNKLDKIEENHRSLQSSNYPDNTSSECNNIKLAIRNEKSEVICATCKQCLITANHDECVLQYVNDMKSSKKNQSANVSNVENQKKHKPKVKKPKKVRSKEILASPKPSTPRTCLR</sequence>
<evidence type="ECO:0000256" key="1">
    <source>
        <dbReference type="SAM" id="MobiDB-lite"/>
    </source>
</evidence>
<feature type="compositionally biased region" description="Polar residues" evidence="1">
    <location>
        <begin position="873"/>
        <end position="883"/>
    </location>
</feature>
<reference evidence="2" key="1">
    <citation type="journal article" date="2019" name="Sci. Rep.">
        <title>Draft genome of Tanacetum cinerariifolium, the natural source of mosquito coil.</title>
        <authorList>
            <person name="Yamashiro T."/>
            <person name="Shiraishi A."/>
            <person name="Satake H."/>
            <person name="Nakayama K."/>
        </authorList>
    </citation>
    <scope>NUCLEOTIDE SEQUENCE</scope>
</reference>
<protein>
    <recommendedName>
        <fullName evidence="3">Xylulose kinase-1</fullName>
    </recommendedName>
</protein>
<name>A0A699GRQ7_TANCI</name>